<dbReference type="PANTHER" id="PTHR24567">
    <property type="entry name" value="CRP FAMILY TRANSCRIPTIONAL REGULATORY PROTEIN"/>
    <property type="match status" value="1"/>
</dbReference>
<dbReference type="SUPFAM" id="SSF51206">
    <property type="entry name" value="cAMP-binding domain-like"/>
    <property type="match status" value="1"/>
</dbReference>
<reference evidence="5" key="1">
    <citation type="submission" date="2016-04" db="EMBL/GenBank/DDBJ databases">
        <authorList>
            <person name="Evans L.H."/>
            <person name="Alamgir A."/>
            <person name="Owens N."/>
            <person name="Weber N.D."/>
            <person name="Virtaneva K."/>
            <person name="Barbian K."/>
            <person name="Babar A."/>
            <person name="Rosenke K."/>
        </authorList>
    </citation>
    <scope>NUCLEOTIDE SEQUENCE</scope>
    <source>
        <strain evidence="5">86</strain>
    </source>
</reference>
<accession>A0A212KER7</accession>
<dbReference type="EMBL" id="FLUN01000001">
    <property type="protein sequence ID" value="SBW10206.1"/>
    <property type="molecule type" value="Genomic_DNA"/>
</dbReference>
<proteinExistence type="predicted"/>
<organism evidence="5">
    <name type="scientific">uncultured Eubacteriales bacterium</name>
    <dbReference type="NCBI Taxonomy" id="172733"/>
    <lineage>
        <taxon>Bacteria</taxon>
        <taxon>Bacillati</taxon>
        <taxon>Bacillota</taxon>
        <taxon>Clostridia</taxon>
        <taxon>Eubacteriales</taxon>
        <taxon>environmental samples</taxon>
    </lineage>
</organism>
<dbReference type="Gene3D" id="2.60.120.10">
    <property type="entry name" value="Jelly Rolls"/>
    <property type="match status" value="1"/>
</dbReference>
<dbReference type="InterPro" id="IPR014710">
    <property type="entry name" value="RmlC-like_jellyroll"/>
</dbReference>
<evidence type="ECO:0000256" key="1">
    <source>
        <dbReference type="ARBA" id="ARBA00023015"/>
    </source>
</evidence>
<dbReference type="CDD" id="cd00038">
    <property type="entry name" value="CAP_ED"/>
    <property type="match status" value="1"/>
</dbReference>
<dbReference type="PANTHER" id="PTHR24567:SF26">
    <property type="entry name" value="REGULATORY PROTEIN YEIL"/>
    <property type="match status" value="1"/>
</dbReference>
<protein>
    <recommendedName>
        <fullName evidence="4">Cyclic nucleotide-binding domain-containing protein</fullName>
    </recommendedName>
</protein>
<dbReference type="InterPro" id="IPR018490">
    <property type="entry name" value="cNMP-bd_dom_sf"/>
</dbReference>
<gene>
    <name evidence="5" type="ORF">KL86CLO1_12871</name>
</gene>
<dbReference type="GO" id="GO:0003700">
    <property type="term" value="F:DNA-binding transcription factor activity"/>
    <property type="evidence" value="ECO:0007669"/>
    <property type="project" value="TreeGrafter"/>
</dbReference>
<evidence type="ECO:0000256" key="2">
    <source>
        <dbReference type="ARBA" id="ARBA00023125"/>
    </source>
</evidence>
<dbReference type="GO" id="GO:0005829">
    <property type="term" value="C:cytosol"/>
    <property type="evidence" value="ECO:0007669"/>
    <property type="project" value="TreeGrafter"/>
</dbReference>
<evidence type="ECO:0000313" key="5">
    <source>
        <dbReference type="EMBL" id="SBW10206.1"/>
    </source>
</evidence>
<dbReference type="AlphaFoldDB" id="A0A212KER7"/>
<dbReference type="SMART" id="SM00100">
    <property type="entry name" value="cNMP"/>
    <property type="match status" value="1"/>
</dbReference>
<evidence type="ECO:0000256" key="3">
    <source>
        <dbReference type="ARBA" id="ARBA00023163"/>
    </source>
</evidence>
<dbReference type="InterPro" id="IPR050397">
    <property type="entry name" value="Env_Response_Regulators"/>
</dbReference>
<dbReference type="Pfam" id="PF13545">
    <property type="entry name" value="HTH_Crp_2"/>
    <property type="match status" value="1"/>
</dbReference>
<sequence>MEWLTKAGHEETMWFLPLLSEKERELLKGHVLFEDAPSAISYAAEEFDCRVGIVEKGETIYTPREFDRALGIILAGRVQVSKEGYVVSVLGPGDVFGAAALYNSRADYATTLTALVPCRVVFFSQKLMSNIMARDSAVARNYIRYLSGRIRFLEGKLDSLLAPDAKRKLAQYLLERRVGNSVTLDCSMSSLARRLDLGRTSLYRAFETLTEAGAIEKQGKEIRILKEDVLL</sequence>
<dbReference type="InterPro" id="IPR012318">
    <property type="entry name" value="HTH_CRP"/>
</dbReference>
<dbReference type="SUPFAM" id="SSF46785">
    <property type="entry name" value="Winged helix' DNA-binding domain"/>
    <property type="match status" value="1"/>
</dbReference>
<dbReference type="InterPro" id="IPR000595">
    <property type="entry name" value="cNMP-bd_dom"/>
</dbReference>
<dbReference type="InterPro" id="IPR036390">
    <property type="entry name" value="WH_DNA-bd_sf"/>
</dbReference>
<keyword evidence="1" id="KW-0805">Transcription regulation</keyword>
<dbReference type="GO" id="GO:0003677">
    <property type="term" value="F:DNA binding"/>
    <property type="evidence" value="ECO:0007669"/>
    <property type="project" value="UniProtKB-KW"/>
</dbReference>
<feature type="domain" description="Cyclic nucleotide-binding" evidence="4">
    <location>
        <begin position="54"/>
        <end position="149"/>
    </location>
</feature>
<dbReference type="Pfam" id="PF00027">
    <property type="entry name" value="cNMP_binding"/>
    <property type="match status" value="1"/>
</dbReference>
<name>A0A212KER7_9FIRM</name>
<keyword evidence="2" id="KW-0238">DNA-binding</keyword>
<keyword evidence="3" id="KW-0804">Transcription</keyword>
<dbReference type="PROSITE" id="PS50042">
    <property type="entry name" value="CNMP_BINDING_3"/>
    <property type="match status" value="1"/>
</dbReference>
<evidence type="ECO:0000259" key="4">
    <source>
        <dbReference type="PROSITE" id="PS50042"/>
    </source>
</evidence>